<sequence>MSTNKAKKQLQEIKSFDFSKWPVTFWLVKRKVIQKDANYSVLRVNIDTKLQRRFRGYLKTQLQNKEFHVSAYDFNNADGDDALFTIATDITDFVKVAEAIDDGFNNPHAKNYEALLNSWAYIALFEKDGNRLFAWRKINADTQPKKVKSKNATFFQDHKLVDLEDKEIFLIDPRYDFFVYEGTTFIANKRQFESSMNFREGMKANGAEVLADFEKLKIFDNVDIIKQFVGTNLHHLRKLSSIRKSGYYKQPDYMQKLIKVNTSEKWDLKIVKGKIVVEEKTVELLLKLLNNDRLRSPINNELFDSAAKALVAQGGA</sequence>
<dbReference type="Proteomes" id="UP001211866">
    <property type="component" value="Chromosome"/>
</dbReference>
<dbReference type="RefSeq" id="WP_270118000.1">
    <property type="nucleotide sequence ID" value="NZ_CP096916.1"/>
</dbReference>
<organism evidence="1 2">
    <name type="scientific">Alcaligenes faecalis</name>
    <dbReference type="NCBI Taxonomy" id="511"/>
    <lineage>
        <taxon>Bacteria</taxon>
        <taxon>Pseudomonadati</taxon>
        <taxon>Pseudomonadota</taxon>
        <taxon>Betaproteobacteria</taxon>
        <taxon>Burkholderiales</taxon>
        <taxon>Alcaligenaceae</taxon>
        <taxon>Alcaligenes</taxon>
    </lineage>
</organism>
<dbReference type="Pfam" id="PF16162">
    <property type="entry name" value="KwaB"/>
    <property type="match status" value="1"/>
</dbReference>
<reference evidence="1 2" key="1">
    <citation type="submission" date="2022-05" db="EMBL/GenBank/DDBJ databases">
        <title>Complete sequence of strain NY11312.</title>
        <authorList>
            <person name="Zhou D."/>
        </authorList>
    </citation>
    <scope>NUCLEOTIDE SEQUENCE [LARGE SCALE GENOMIC DNA]</scope>
    <source>
        <strain evidence="1 2">NY11312</strain>
    </source>
</reference>
<evidence type="ECO:0000313" key="1">
    <source>
        <dbReference type="EMBL" id="WBM38241.1"/>
    </source>
</evidence>
<gene>
    <name evidence="1" type="ORF">M2J83_21045</name>
</gene>
<dbReference type="InterPro" id="IPR032359">
    <property type="entry name" value="KwaB-like"/>
</dbReference>
<keyword evidence="2" id="KW-1185">Reference proteome</keyword>
<evidence type="ECO:0000313" key="2">
    <source>
        <dbReference type="Proteomes" id="UP001211866"/>
    </source>
</evidence>
<accession>A0ABY7N300</accession>
<dbReference type="EMBL" id="CP096916">
    <property type="protein sequence ID" value="WBM38241.1"/>
    <property type="molecule type" value="Genomic_DNA"/>
</dbReference>
<name>A0ABY7N300_ALCFA</name>
<protein>
    <submittedName>
        <fullName evidence="1">DUF4868 domain-containing protein</fullName>
    </submittedName>
</protein>
<proteinExistence type="predicted"/>